<organism evidence="1 2">
    <name type="scientific">Ricinus communis</name>
    <name type="common">Castor bean</name>
    <dbReference type="NCBI Taxonomy" id="3988"/>
    <lineage>
        <taxon>Eukaryota</taxon>
        <taxon>Viridiplantae</taxon>
        <taxon>Streptophyta</taxon>
        <taxon>Embryophyta</taxon>
        <taxon>Tracheophyta</taxon>
        <taxon>Spermatophyta</taxon>
        <taxon>Magnoliopsida</taxon>
        <taxon>eudicotyledons</taxon>
        <taxon>Gunneridae</taxon>
        <taxon>Pentapetalae</taxon>
        <taxon>rosids</taxon>
        <taxon>fabids</taxon>
        <taxon>Malpighiales</taxon>
        <taxon>Euphorbiaceae</taxon>
        <taxon>Acalyphoideae</taxon>
        <taxon>Acalypheae</taxon>
        <taxon>Ricinus</taxon>
    </lineage>
</organism>
<gene>
    <name evidence="1" type="ORF">RCOM_0805780</name>
</gene>
<dbReference type="Proteomes" id="UP000008311">
    <property type="component" value="Unassembled WGS sequence"/>
</dbReference>
<dbReference type="EMBL" id="EQ973971">
    <property type="protein sequence ID" value="EEF36638.1"/>
    <property type="molecule type" value="Genomic_DNA"/>
</dbReference>
<proteinExistence type="predicted"/>
<protein>
    <submittedName>
        <fullName evidence="1">Uncharacterized protein</fullName>
    </submittedName>
</protein>
<name>B9SIC0_RICCO</name>
<dbReference type="InParanoid" id="B9SIC0"/>
<evidence type="ECO:0000313" key="2">
    <source>
        <dbReference type="Proteomes" id="UP000008311"/>
    </source>
</evidence>
<reference evidence="2" key="1">
    <citation type="journal article" date="2010" name="Nat. Biotechnol.">
        <title>Draft genome sequence of the oilseed species Ricinus communis.</title>
        <authorList>
            <person name="Chan A.P."/>
            <person name="Crabtree J."/>
            <person name="Zhao Q."/>
            <person name="Lorenzi H."/>
            <person name="Orvis J."/>
            <person name="Puiu D."/>
            <person name="Melake-Berhan A."/>
            <person name="Jones K.M."/>
            <person name="Redman J."/>
            <person name="Chen G."/>
            <person name="Cahoon E.B."/>
            <person name="Gedil M."/>
            <person name="Stanke M."/>
            <person name="Haas B.J."/>
            <person name="Wortman J.R."/>
            <person name="Fraser-Liggett C.M."/>
            <person name="Ravel J."/>
            <person name="Rabinowicz P.D."/>
        </authorList>
    </citation>
    <scope>NUCLEOTIDE SEQUENCE [LARGE SCALE GENOMIC DNA]</scope>
    <source>
        <strain evidence="2">cv. Hale</strain>
    </source>
</reference>
<keyword evidence="2" id="KW-1185">Reference proteome</keyword>
<accession>B9SIC0</accession>
<evidence type="ECO:0000313" key="1">
    <source>
        <dbReference type="EMBL" id="EEF36638.1"/>
    </source>
</evidence>
<dbReference type="AlphaFoldDB" id="B9SIC0"/>
<sequence length="70" mass="7135">MVLVTVHSSDEVEVVLVKLYMEQDADGNGNGGGGGGAAHCEVGGEDGCSARVNEVREGERLSVDNSGDEA</sequence>